<feature type="domain" description="CobN/magnesium chelatase" evidence="3">
    <location>
        <begin position="244"/>
        <end position="618"/>
    </location>
</feature>
<protein>
    <submittedName>
        <fullName evidence="4">Cobaltochelatase subunit CobN</fullName>
    </submittedName>
</protein>
<feature type="coiled-coil region" evidence="1">
    <location>
        <begin position="1373"/>
        <end position="1400"/>
    </location>
</feature>
<organism evidence="4 5">
    <name type="scientific">Methanopyrus kandleri</name>
    <dbReference type="NCBI Taxonomy" id="2320"/>
    <lineage>
        <taxon>Archaea</taxon>
        <taxon>Methanobacteriati</taxon>
        <taxon>Methanobacteriota</taxon>
        <taxon>Methanomada group</taxon>
        <taxon>Methanopyri</taxon>
        <taxon>Methanopyrales</taxon>
        <taxon>Methanopyraceae</taxon>
        <taxon>Methanopyrus</taxon>
    </lineage>
</organism>
<keyword evidence="2" id="KW-1133">Transmembrane helix</keyword>
<feature type="domain" description="CobN/magnesium chelatase" evidence="3">
    <location>
        <begin position="729"/>
        <end position="977"/>
    </location>
</feature>
<evidence type="ECO:0000256" key="1">
    <source>
        <dbReference type="SAM" id="Coils"/>
    </source>
</evidence>
<dbReference type="RefSeq" id="WP_011019773.1">
    <property type="nucleotide sequence ID" value="NZ_DUJS01000003.1"/>
</dbReference>
<dbReference type="PANTHER" id="PTHR44119:SF4">
    <property type="entry name" value="AEROBIC COBALTOCHELATASE SUBUNIT COBN"/>
    <property type="match status" value="1"/>
</dbReference>
<dbReference type="Pfam" id="PF02514">
    <property type="entry name" value="CobN-Mg_chel"/>
    <property type="match status" value="3"/>
</dbReference>
<dbReference type="PANTHER" id="PTHR44119">
    <property type="entry name" value="MAGNESIUM-CHELATASE SUBUNIT CHLH, CHLOROPLASTIC"/>
    <property type="match status" value="1"/>
</dbReference>
<evidence type="ECO:0000259" key="3">
    <source>
        <dbReference type="Pfam" id="PF02514"/>
    </source>
</evidence>
<dbReference type="Proteomes" id="UP000619545">
    <property type="component" value="Unassembled WGS sequence"/>
</dbReference>
<name>A0A832WRI9_9EURY</name>
<evidence type="ECO:0000256" key="2">
    <source>
        <dbReference type="SAM" id="Phobius"/>
    </source>
</evidence>
<dbReference type="GeneID" id="1478000"/>
<feature type="domain" description="CobN/magnesium chelatase" evidence="3">
    <location>
        <begin position="992"/>
        <end position="1110"/>
    </location>
</feature>
<keyword evidence="2" id="KW-0812">Transmembrane</keyword>
<proteinExistence type="predicted"/>
<comment type="caution">
    <text evidence="4">The sequence shown here is derived from an EMBL/GenBank/DDBJ whole genome shotgun (WGS) entry which is preliminary data.</text>
</comment>
<evidence type="ECO:0000313" key="5">
    <source>
        <dbReference type="Proteomes" id="UP000619545"/>
    </source>
</evidence>
<keyword evidence="1" id="KW-0175">Coiled coil</keyword>
<reference evidence="4" key="1">
    <citation type="journal article" date="2020" name="bioRxiv">
        <title>A rank-normalized archaeal taxonomy based on genome phylogeny resolves widespread incomplete and uneven classifications.</title>
        <authorList>
            <person name="Rinke C."/>
            <person name="Chuvochina M."/>
            <person name="Mussig A.J."/>
            <person name="Chaumeil P.-A."/>
            <person name="Waite D.W."/>
            <person name="Whitman W.B."/>
            <person name="Parks D.H."/>
            <person name="Hugenholtz P."/>
        </authorList>
    </citation>
    <scope>NUCLEOTIDE SEQUENCE</scope>
    <source>
        <strain evidence="4">UBA8853</strain>
    </source>
</reference>
<accession>A0A832WRI9</accession>
<gene>
    <name evidence="4" type="ORF">HA336_03420</name>
</gene>
<sequence length="1942" mass="217170">MPRPLLVLSLLLPALTSFAPVSCGEIVVISRYAGQFIEPLSKSGVDFFVIDSRSYDSLIVGANLEEVRKETCERIRNASAVVLYRSSGLTSLDPYSAPEYAALAEALSRGVPFYVYQNGINIPTGSTKAEMVPLADRVMNVGGAEVPLYLFLTTLSERNLVQFFRYVGGGEPPRAFYLDGLLSLYDPLTDTVVSYDRPVDPIVILRYQREFPHGEVLSSYHGITVYPRWFVELIRGEVLPRLREIFDRYRRLGESRGFYTPGAPTVFIVFDSSNLLGRYLGYLDWLRVLAEKLHERGYNVVPIALHYDALYMLPEDFLGALEPLVKEEHTVCIMWAVNHSMMRYYGPDSRLVRLFERLNVPVIGLDSNHMGMTRLQWECLYMSERAADHYMVFNVIAPENLGFLGLFLVGTSRVVRLPPGLARHVPGGVLVVRGKPIEETIDAVVRLVEKLRRLREAPNREKRVALVYGVDTSGRDFVAVADQLDVPASVLHLLAWLREDGYSVHTPWDEVLRRVIELDREAWELLERGNFRQAIEIFREALNVLLELSDRFWREYLFRAYHVGPYVRTPPLKTGLNRFVERAGGRAHEVELLLLDKVTLDEYLEWYRSLPEPTRLYVERGILGYLRYLVERANPEELPPDKRYLEFLRVRMEALMDTVISCLHLMNLDDATREALVRKLREVFARVTDLLVRVSRGERVDKEPVLRELDGLWEEWRGRLDELGGLFGWGPPEESPFLRTVDGTRAFPIPGMKFGNVIVLPEPPLLRMKSETELRASVLPPTHLYLAFWYYLTRKFDADAVVRVGGRGRLEWTPMKPILPLGWEFPIVLANGTPIVCLYHVGDPTGCVTARRRLGAIVLGHFPAPRNEVQFDPEVERLIEALEKYLQSRSPALRDAILELVRETGVYLVVTDEWEKFERNFDRCAELLYEYLREVEEESGMCGLHVYGLPSIDPEDPFKSLECMVEFALRRALWEEVDVDWEAVWTGRQGDRISRLAREVLERFLLSARYEIENLLRALRAEYVRPGFGGSPLRYVYVAPTGRNTCAYDVRRFPDEVAVSVSSVIATELYRHAEDRVMTVMGPTDLATGGLQYALALELLGYVPVKTSFRSYVPTTTGRASYGTNLTGEVIGVLPWELPLVHVRHPNVPVQTLLIRGRITEVRYLGNRPTVVVDDGTAHVEVVLPEGTRVSVGQELVVLGIPDFEAENVRLLCSDLVISYSEEDVVDVADLVAMPTVCGGTSACVSGIVARILDDHTVVLRSEYDPSASITVAFRYPVNLRVGERVVVVGELTFDLRTVRIVGVEVLDLPRVRKDVLLLVSGATFQGISPSALSLINVCRMLDVVAAEPWIALALGERSYLSPTARPHGTGRWDALRDVLEALKRSLKEAEERLRDQGCVPGVLRRLLDDALTRLERDPLGTLRELHEGLKELNDYVVVGLRDLVGWNLAELLWSVAVGTGLWIPPSRNAPFLHWAVTYLVLREALEERLPDWLLGGLTRENVAVMAGVAVFTQCPGEFIAPVLPMIEAGMYTGDSVESLGLRALVGFSYTVLPYVRSELVGTRQPFLHCPLALALAVVTSDAVLQVFDSYDDYSNLFCCGCTVDLEASARALLDYLLRENSIRGWTLDVSKVDLGAFKPGWNVAKSAGRLARLVGWKETLLRAASGLKETLREIERGSGPLVSTRAYLVRSLLRTLYNRSFIAGLRRFGVSGALYLLRSLKRFATLGYVAIGRRDLAAVLPAVWSAVGANADWLASVPTALASAAFSLARISTDLGVPYPREVLSWITSVACCCPELCAFQTQVVERMATEAIETATAVPPTVPTARPTFGPTVRVAPRVPAVARITVTVSHVAAVTGAVVGPRSAKPTGVSLIGVAGKVTGGAEKDAGSTAARTGRVLAQEYRAAPVSYFPRWLLVLALLTGCFLAVWWARRYEPGPRGW</sequence>
<feature type="transmembrane region" description="Helical" evidence="2">
    <location>
        <begin position="1912"/>
        <end position="1932"/>
    </location>
</feature>
<keyword evidence="2" id="KW-0472">Membrane</keyword>
<dbReference type="EMBL" id="DUJS01000003">
    <property type="protein sequence ID" value="HII70266.1"/>
    <property type="molecule type" value="Genomic_DNA"/>
</dbReference>
<evidence type="ECO:0000313" key="4">
    <source>
        <dbReference type="EMBL" id="HII70266.1"/>
    </source>
</evidence>
<dbReference type="InterPro" id="IPR003672">
    <property type="entry name" value="CobN/Mg_chltase"/>
</dbReference>